<dbReference type="NCBIfam" id="TIGR01249">
    <property type="entry name" value="pro_imino_pep_1"/>
    <property type="match status" value="1"/>
</dbReference>
<dbReference type="EMBL" id="CP038439">
    <property type="protein sequence ID" value="QBX33660.1"/>
    <property type="molecule type" value="Genomic_DNA"/>
</dbReference>
<feature type="active site" description="Proton donor" evidence="12">
    <location>
        <position position="301"/>
    </location>
</feature>
<dbReference type="Gene3D" id="3.40.50.1820">
    <property type="entry name" value="alpha/beta hydrolase"/>
    <property type="match status" value="1"/>
</dbReference>
<protein>
    <recommendedName>
        <fullName evidence="5 11">Proline iminopeptidase</fullName>
        <shortName evidence="11">PIP</shortName>
        <ecNumber evidence="4 11">3.4.11.5</ecNumber>
    </recommendedName>
    <alternativeName>
        <fullName evidence="10 11">Prolyl aminopeptidase</fullName>
    </alternativeName>
</protein>
<evidence type="ECO:0000256" key="8">
    <source>
        <dbReference type="ARBA" id="ARBA00022670"/>
    </source>
</evidence>
<reference evidence="16" key="1">
    <citation type="submission" date="2019-03" db="EMBL/GenBank/DDBJ databases">
        <authorList>
            <person name="Li J."/>
        </authorList>
    </citation>
    <scope>NUCLEOTIDE SEQUENCE [LARGE SCALE GENOMIC DNA]</scope>
    <source>
        <strain evidence="16">2251</strain>
    </source>
</reference>
<evidence type="ECO:0000259" key="14">
    <source>
        <dbReference type="Pfam" id="PF00561"/>
    </source>
</evidence>
<evidence type="ECO:0000256" key="11">
    <source>
        <dbReference type="PIRNR" id="PIRNR006431"/>
    </source>
</evidence>
<dbReference type="InterPro" id="IPR000073">
    <property type="entry name" value="AB_hydrolase_1"/>
</dbReference>
<organism evidence="15 16">
    <name type="scientific">Paracoccus liaowanqingii</name>
    <dbReference type="NCBI Taxonomy" id="2560053"/>
    <lineage>
        <taxon>Bacteria</taxon>
        <taxon>Pseudomonadati</taxon>
        <taxon>Pseudomonadota</taxon>
        <taxon>Alphaproteobacteria</taxon>
        <taxon>Rhodobacterales</taxon>
        <taxon>Paracoccaceae</taxon>
        <taxon>Paracoccus</taxon>
    </lineage>
</organism>
<dbReference type="Proteomes" id="UP000296374">
    <property type="component" value="Chromosome"/>
</dbReference>
<dbReference type="GO" id="GO:0006508">
    <property type="term" value="P:proteolysis"/>
    <property type="evidence" value="ECO:0007669"/>
    <property type="project" value="UniProtKB-KW"/>
</dbReference>
<proteinExistence type="inferred from homology"/>
<name>A0A4P7HJA0_9RHOB</name>
<dbReference type="PRINTS" id="PR00793">
    <property type="entry name" value="PROAMNOPTASE"/>
</dbReference>
<keyword evidence="8 11" id="KW-0645">Protease</keyword>
<evidence type="ECO:0000313" key="15">
    <source>
        <dbReference type="EMBL" id="QBX33660.1"/>
    </source>
</evidence>
<dbReference type="PANTHER" id="PTHR43722:SF1">
    <property type="entry name" value="PROLINE IMINOPEPTIDASE"/>
    <property type="match status" value="1"/>
</dbReference>
<feature type="active site" description="Nucleophile" evidence="12">
    <location>
        <position position="121"/>
    </location>
</feature>
<evidence type="ECO:0000256" key="9">
    <source>
        <dbReference type="ARBA" id="ARBA00022801"/>
    </source>
</evidence>
<evidence type="ECO:0000256" key="12">
    <source>
        <dbReference type="PIRSR" id="PIRSR006431-1"/>
    </source>
</evidence>
<dbReference type="SUPFAM" id="SSF53474">
    <property type="entry name" value="alpha/beta-Hydrolases"/>
    <property type="match status" value="1"/>
</dbReference>
<evidence type="ECO:0000256" key="10">
    <source>
        <dbReference type="ARBA" id="ARBA00029605"/>
    </source>
</evidence>
<comment type="similarity">
    <text evidence="3 11 13">Belongs to the peptidase S33 family.</text>
</comment>
<keyword evidence="6 11" id="KW-0031">Aminopeptidase</keyword>
<dbReference type="KEGG" id="plia:E4191_02190"/>
<dbReference type="InterPro" id="IPR005944">
    <property type="entry name" value="Pro_iminopeptidase"/>
</dbReference>
<dbReference type="PANTHER" id="PTHR43722">
    <property type="entry name" value="PROLINE IMINOPEPTIDASE"/>
    <property type="match status" value="1"/>
</dbReference>
<keyword evidence="9 11" id="KW-0378">Hydrolase</keyword>
<gene>
    <name evidence="15" type="primary">pip</name>
    <name evidence="15" type="ORF">E4191_02190</name>
</gene>
<dbReference type="Pfam" id="PF00561">
    <property type="entry name" value="Abhydrolase_1"/>
    <property type="match status" value="1"/>
</dbReference>
<sequence>MDRLAGQISASHGRLHPAVEPFARHMIEVGDGHTIYVEECGNPEGRPVLVLHGGPGGGCSPFMRRFFDPGHFRVVLFDQRGCGRSRPTACVQANTTPHLIADIALIRARLGIDRWLLFGGSWGATLALAYAETHPDHVSGLILRGVFLGTQSELDWFYGGGAARFFPDLWARFQEPIPQAERHDMIGAYHLRLFDSDPGRQARFAQPWLMWENALAGLQSQATSHAPADYARAFARLENHYFGNRCFLDEGQLLRDRARIEHLPAIIVQGRYDMVCPPIGAHALAEGWPGCDLRLIPASGHALSEPRITAELAAVMDGVRDQDRSRKTPR</sequence>
<evidence type="ECO:0000313" key="16">
    <source>
        <dbReference type="Proteomes" id="UP000296374"/>
    </source>
</evidence>
<evidence type="ECO:0000256" key="13">
    <source>
        <dbReference type="RuleBase" id="RU003421"/>
    </source>
</evidence>
<dbReference type="GO" id="GO:0005737">
    <property type="term" value="C:cytoplasm"/>
    <property type="evidence" value="ECO:0007669"/>
    <property type="project" value="UniProtKB-SubCell"/>
</dbReference>
<dbReference type="RefSeq" id="WP_135311957.1">
    <property type="nucleotide sequence ID" value="NZ_CP038439.1"/>
</dbReference>
<accession>A0A4P7HJA0</accession>
<evidence type="ECO:0000256" key="4">
    <source>
        <dbReference type="ARBA" id="ARBA00012568"/>
    </source>
</evidence>
<feature type="domain" description="AB hydrolase-1" evidence="14">
    <location>
        <begin position="47"/>
        <end position="303"/>
    </location>
</feature>
<comment type="catalytic activity">
    <reaction evidence="1 11 13">
        <text>Release of N-terminal proline from a peptide.</text>
        <dbReference type="EC" id="3.4.11.5"/>
    </reaction>
</comment>
<dbReference type="GO" id="GO:0004177">
    <property type="term" value="F:aminopeptidase activity"/>
    <property type="evidence" value="ECO:0007669"/>
    <property type="project" value="UniProtKB-UniRule"/>
</dbReference>
<dbReference type="InterPro" id="IPR002410">
    <property type="entry name" value="Peptidase_S33"/>
</dbReference>
<evidence type="ECO:0000256" key="3">
    <source>
        <dbReference type="ARBA" id="ARBA00010088"/>
    </source>
</evidence>
<evidence type="ECO:0000256" key="6">
    <source>
        <dbReference type="ARBA" id="ARBA00022438"/>
    </source>
</evidence>
<keyword evidence="7 11" id="KW-0963">Cytoplasm</keyword>
<evidence type="ECO:0000256" key="5">
    <source>
        <dbReference type="ARBA" id="ARBA00021843"/>
    </source>
</evidence>
<evidence type="ECO:0000256" key="2">
    <source>
        <dbReference type="ARBA" id="ARBA00004496"/>
    </source>
</evidence>
<dbReference type="InterPro" id="IPR029058">
    <property type="entry name" value="AB_hydrolase_fold"/>
</dbReference>
<feature type="active site" evidence="12">
    <location>
        <position position="273"/>
    </location>
</feature>
<dbReference type="AlphaFoldDB" id="A0A4P7HJA0"/>
<evidence type="ECO:0000256" key="1">
    <source>
        <dbReference type="ARBA" id="ARBA00001585"/>
    </source>
</evidence>
<evidence type="ECO:0000256" key="7">
    <source>
        <dbReference type="ARBA" id="ARBA00022490"/>
    </source>
</evidence>
<dbReference type="PIRSF" id="PIRSF006431">
    <property type="entry name" value="Pept_S33"/>
    <property type="match status" value="1"/>
</dbReference>
<comment type="subcellular location">
    <subcellularLocation>
        <location evidence="2 11">Cytoplasm</location>
    </subcellularLocation>
</comment>
<dbReference type="EC" id="3.4.11.5" evidence="4 11"/>
<dbReference type="PRINTS" id="PR00111">
    <property type="entry name" value="ABHYDROLASE"/>
</dbReference>